<dbReference type="Proteomes" id="UP000054821">
    <property type="component" value="Unassembled WGS sequence"/>
</dbReference>
<dbReference type="STRING" id="398673.A0A2P4ZQK7"/>
<protein>
    <recommendedName>
        <fullName evidence="3">BTB domain-containing protein</fullName>
    </recommendedName>
</protein>
<sequence length="173" mass="19814">MSYEYIVIDPDGDTLIRLPSPEKPYCSTASPRAKRVLQGPFIEAVPHADGLRHWKFDHIFDPEAFKIVMNIIHAHFKEIPDKVSLKMLSDITVIVDNLNCRASVHHFAKIWVVELIAYDDPDYEDVNKVGIYCNRKGAYEVSRAFLVFWAADPTLSSKSNEPTSTRHATERRK</sequence>
<dbReference type="GeneID" id="29984623"/>
<dbReference type="RefSeq" id="XP_018662353.1">
    <property type="nucleotide sequence ID" value="XM_018804540.1"/>
</dbReference>
<evidence type="ECO:0008006" key="3">
    <source>
        <dbReference type="Google" id="ProtNLM"/>
    </source>
</evidence>
<organism evidence="1 2">
    <name type="scientific">Trichoderma gamsii</name>
    <dbReference type="NCBI Taxonomy" id="398673"/>
    <lineage>
        <taxon>Eukaryota</taxon>
        <taxon>Fungi</taxon>
        <taxon>Dikarya</taxon>
        <taxon>Ascomycota</taxon>
        <taxon>Pezizomycotina</taxon>
        <taxon>Sordariomycetes</taxon>
        <taxon>Hypocreomycetidae</taxon>
        <taxon>Hypocreales</taxon>
        <taxon>Hypocreaceae</taxon>
        <taxon>Trichoderma</taxon>
    </lineage>
</organism>
<reference evidence="1 2" key="1">
    <citation type="journal article" date="2016" name="Genome Announc.">
        <title>Draft Whole-Genome Sequence of Trichoderma gamsii T6085, a Promising Biocontrol Agent of Fusarium Head Blight on Wheat.</title>
        <authorList>
            <person name="Baroncelli R."/>
            <person name="Zapparata A."/>
            <person name="Piaggeschi G."/>
            <person name="Sarrocco S."/>
            <person name="Vannacci G."/>
        </authorList>
    </citation>
    <scope>NUCLEOTIDE SEQUENCE [LARGE SCALE GENOMIC DNA]</scope>
    <source>
        <strain evidence="1 2">T6085</strain>
    </source>
</reference>
<name>A0A2P4ZQK7_9HYPO</name>
<evidence type="ECO:0000313" key="2">
    <source>
        <dbReference type="Proteomes" id="UP000054821"/>
    </source>
</evidence>
<evidence type="ECO:0000313" key="1">
    <source>
        <dbReference type="EMBL" id="PON26551.1"/>
    </source>
</evidence>
<proteinExistence type="predicted"/>
<dbReference type="EMBL" id="JPDN02000013">
    <property type="protein sequence ID" value="PON26551.1"/>
    <property type="molecule type" value="Genomic_DNA"/>
</dbReference>
<dbReference type="AlphaFoldDB" id="A0A2P4ZQK7"/>
<accession>A0A2P4ZQK7</accession>
<keyword evidence="2" id="KW-1185">Reference proteome</keyword>
<comment type="caution">
    <text evidence="1">The sequence shown here is derived from an EMBL/GenBank/DDBJ whole genome shotgun (WGS) entry which is preliminary data.</text>
</comment>
<gene>
    <name evidence="1" type="ORF">TGAM01_v204561</name>
</gene>